<feature type="transmembrane region" description="Helical" evidence="6">
    <location>
        <begin position="446"/>
        <end position="466"/>
    </location>
</feature>
<feature type="transmembrane region" description="Helical" evidence="6">
    <location>
        <begin position="357"/>
        <end position="379"/>
    </location>
</feature>
<dbReference type="PATRIC" id="fig|157733.3.peg.2975"/>
<dbReference type="AlphaFoldDB" id="A0A0J6CZ89"/>
<dbReference type="Pfam" id="PF03553">
    <property type="entry name" value="Na_H_antiporter"/>
    <property type="match status" value="1"/>
</dbReference>
<evidence type="ECO:0000256" key="2">
    <source>
        <dbReference type="ARBA" id="ARBA00022475"/>
    </source>
</evidence>
<dbReference type="EMBL" id="LELK01000001">
    <property type="protein sequence ID" value="KMM38428.1"/>
    <property type="molecule type" value="Genomic_DNA"/>
</dbReference>
<feature type="domain" description="Na+/H+ antiporter NhaC-like C-terminal" evidence="7">
    <location>
        <begin position="152"/>
        <end position="445"/>
    </location>
</feature>
<feature type="transmembrane region" description="Helical" evidence="6">
    <location>
        <begin position="101"/>
        <end position="122"/>
    </location>
</feature>
<dbReference type="RefSeq" id="WP_048309540.1">
    <property type="nucleotide sequence ID" value="NZ_CP119526.1"/>
</dbReference>
<keyword evidence="4 6" id="KW-1133">Transmembrane helix</keyword>
<organism evidence="8 9">
    <name type="scientific">Guptibacillus hwajinpoensis</name>
    <dbReference type="NCBI Taxonomy" id="208199"/>
    <lineage>
        <taxon>Bacteria</taxon>
        <taxon>Bacillati</taxon>
        <taxon>Bacillota</taxon>
        <taxon>Bacilli</taxon>
        <taxon>Bacillales</taxon>
        <taxon>Guptibacillaceae</taxon>
        <taxon>Guptibacillus</taxon>
    </lineage>
</organism>
<dbReference type="PANTHER" id="PTHR43478:SF1">
    <property type="entry name" value="NA+_H+ ANTIPORTER NHAC-LIKE C-TERMINAL DOMAIN-CONTAINING PROTEIN"/>
    <property type="match status" value="1"/>
</dbReference>
<feature type="transmembrane region" description="Helical" evidence="6">
    <location>
        <begin position="143"/>
        <end position="166"/>
    </location>
</feature>
<keyword evidence="3 6" id="KW-0812">Transmembrane</keyword>
<keyword evidence="9" id="KW-1185">Reference proteome</keyword>
<dbReference type="GO" id="GO:0005886">
    <property type="term" value="C:plasma membrane"/>
    <property type="evidence" value="ECO:0007669"/>
    <property type="project" value="UniProtKB-SubCell"/>
</dbReference>
<proteinExistence type="predicted"/>
<feature type="transmembrane region" description="Helical" evidence="6">
    <location>
        <begin position="186"/>
        <end position="207"/>
    </location>
</feature>
<evidence type="ECO:0000256" key="3">
    <source>
        <dbReference type="ARBA" id="ARBA00022692"/>
    </source>
</evidence>
<comment type="caution">
    <text evidence="8">The sequence shown here is derived from an EMBL/GenBank/DDBJ whole genome shotgun (WGS) entry which is preliminary data.</text>
</comment>
<evidence type="ECO:0000313" key="8">
    <source>
        <dbReference type="EMBL" id="KMM38428.1"/>
    </source>
</evidence>
<feature type="transmembrane region" description="Helical" evidence="6">
    <location>
        <begin position="400"/>
        <end position="419"/>
    </location>
</feature>
<sequence length="467" mass="50859">MGWLSILPFVVVIIVAVKTKLVIPGLTAGLLTASFIYKTGPLIGLEQFYTFIMSGLKDESNIKIILFLYMFTGLIGMMKFTGGIKGFVHAASEKISTKKGALFLTWISTLGTFSAPSFRIVTVAPIMKALLNKVKITPQELGFVIETTATPVIVLMPIATAFVGYMSSVVQLSIRAEGIEGDGYRLFLQSIPYNFFSISIIIIGFYLSFFHHRKKPSTEAGNEEKEIDDQWEDCHPAVAKNLPSKPLNLLIPLVGVIVLTLLLTYWSGYQKGFTTPIEAFIEASVLDAMVFALLTTVLLTFLFYLFQRFSLKELVTFFIEGGNEMMPVIVLLTVVWGLAASTEALGFSTFVTSNLDWIPALFVPPVLFLVGAFISYFIGSSWGTWGILMPLGVSLGYSTGTDLPLVIGAVFASGTFGAFSSPLSDDTNTVARILKLNPMTYAKFKLGPALIGAGTAAVGYFIISFVI</sequence>
<dbReference type="PANTHER" id="PTHR43478">
    <property type="entry name" value="NA+/H+ ANTIPORTER-RELATED"/>
    <property type="match status" value="1"/>
</dbReference>
<accession>A0A0J6CZ89</accession>
<keyword evidence="2" id="KW-1003">Cell membrane</keyword>
<evidence type="ECO:0000256" key="4">
    <source>
        <dbReference type="ARBA" id="ARBA00022989"/>
    </source>
</evidence>
<feature type="transmembrane region" description="Helical" evidence="6">
    <location>
        <begin position="64"/>
        <end position="81"/>
    </location>
</feature>
<gene>
    <name evidence="8" type="ORF">AB986_03775</name>
</gene>
<comment type="subcellular location">
    <subcellularLocation>
        <location evidence="1">Cell membrane</location>
        <topology evidence="1">Multi-pass membrane protein</topology>
    </subcellularLocation>
</comment>
<evidence type="ECO:0000256" key="5">
    <source>
        <dbReference type="ARBA" id="ARBA00023136"/>
    </source>
</evidence>
<feature type="transmembrane region" description="Helical" evidence="6">
    <location>
        <begin position="249"/>
        <end position="268"/>
    </location>
</feature>
<evidence type="ECO:0000313" key="9">
    <source>
        <dbReference type="Proteomes" id="UP000035996"/>
    </source>
</evidence>
<dbReference type="InterPro" id="IPR018461">
    <property type="entry name" value="Na/H_Antiport_NhaC-like_C"/>
</dbReference>
<dbReference type="Proteomes" id="UP000035996">
    <property type="component" value="Unassembled WGS sequence"/>
</dbReference>
<keyword evidence="5 6" id="KW-0472">Membrane</keyword>
<name>A0A0J6CZ89_9BACL</name>
<evidence type="ECO:0000256" key="6">
    <source>
        <dbReference type="SAM" id="Phobius"/>
    </source>
</evidence>
<reference evidence="8" key="1">
    <citation type="submission" date="2015-06" db="EMBL/GenBank/DDBJ databases">
        <authorList>
            <person name="Liu B."/>
            <person name="Wang J."/>
            <person name="Zhu Y."/>
            <person name="Liu G."/>
            <person name="Chen Q."/>
            <person name="Zheng C."/>
            <person name="Che J."/>
            <person name="Ge C."/>
            <person name="Shi H."/>
            <person name="Pan Z."/>
            <person name="Liu X."/>
        </authorList>
    </citation>
    <scope>NUCLEOTIDE SEQUENCE [LARGE SCALE GENOMIC DNA]</scope>
    <source>
        <strain evidence="8">DSM 16346</strain>
    </source>
</reference>
<protein>
    <submittedName>
        <fullName evidence="8">Sodium:proton antiporter</fullName>
    </submittedName>
</protein>
<dbReference type="OrthoDB" id="9762978at2"/>
<evidence type="ECO:0000259" key="7">
    <source>
        <dbReference type="Pfam" id="PF03553"/>
    </source>
</evidence>
<feature type="transmembrane region" description="Helical" evidence="6">
    <location>
        <begin position="288"/>
        <end position="306"/>
    </location>
</feature>
<evidence type="ECO:0000256" key="1">
    <source>
        <dbReference type="ARBA" id="ARBA00004651"/>
    </source>
</evidence>
<feature type="transmembrane region" description="Helical" evidence="6">
    <location>
        <begin position="327"/>
        <end position="351"/>
    </location>
</feature>